<dbReference type="PANTHER" id="PTHR21039">
    <property type="entry name" value="HISTIDINOL PHOSPHATASE-RELATED"/>
    <property type="match status" value="1"/>
</dbReference>
<evidence type="ECO:0000256" key="6">
    <source>
        <dbReference type="ARBA" id="ARBA00023102"/>
    </source>
</evidence>
<dbReference type="GO" id="GO:0005737">
    <property type="term" value="C:cytoplasm"/>
    <property type="evidence" value="ECO:0007669"/>
    <property type="project" value="TreeGrafter"/>
</dbReference>
<keyword evidence="4 8" id="KW-0028">Amino-acid biosynthesis</keyword>
<proteinExistence type="inferred from homology"/>
<evidence type="ECO:0000256" key="7">
    <source>
        <dbReference type="ARBA" id="ARBA00049158"/>
    </source>
</evidence>
<dbReference type="NCBIfam" id="TIGR01856">
    <property type="entry name" value="hisJ_fam"/>
    <property type="match status" value="1"/>
</dbReference>
<comment type="pathway">
    <text evidence="1 8">Amino-acid biosynthesis; L-histidine biosynthesis; L-histidine from 5-phospho-alpha-D-ribose 1-diphosphate: step 8/9.</text>
</comment>
<evidence type="ECO:0000256" key="3">
    <source>
        <dbReference type="ARBA" id="ARBA00013085"/>
    </source>
</evidence>
<evidence type="ECO:0000256" key="8">
    <source>
        <dbReference type="RuleBase" id="RU366003"/>
    </source>
</evidence>
<sequence length="280" mass="32422">MDNLTNYHTHSLYCDGSASIEDFVKEAIRQGFSSYGVSSHSPIPFDTCWNMNRSDLPAYLDEVHFIKKKYEGRIEIYCGLEIDYLGAEYNPSSPFFQELPLDYRIGSVHFLKTEEGYVDIDTAPKQFKETVFRYFDGNIRKLVEKYFDTMMQMIDTGGFDFVGHADKVSMNASSFLPGITREHWYKSLIHEYFEFIAQKECMIEINTKAWRSKRLFFPNREHFGLIHNLHIPVVVNADTHHPSLVNDGRFDALKEMLSEGVTHVRQLSGGQWINVEIGSL</sequence>
<comment type="caution">
    <text evidence="10">The sequence shown here is derived from an EMBL/GenBank/DDBJ whole genome shotgun (WGS) entry which is preliminary data.</text>
</comment>
<dbReference type="EMBL" id="DNWC01000090">
    <property type="protein sequence ID" value="HBJ08726.1"/>
    <property type="molecule type" value="Genomic_DNA"/>
</dbReference>
<evidence type="ECO:0000256" key="2">
    <source>
        <dbReference type="ARBA" id="ARBA00009152"/>
    </source>
</evidence>
<protein>
    <recommendedName>
        <fullName evidence="3 8">Histidinol-phosphatase</fullName>
        <shortName evidence="8">HolPase</shortName>
        <ecNumber evidence="3 8">3.1.3.15</ecNumber>
    </recommendedName>
</protein>
<dbReference type="InterPro" id="IPR010140">
    <property type="entry name" value="Histidinol_P_phosphatase_HisJ"/>
</dbReference>
<evidence type="ECO:0000256" key="4">
    <source>
        <dbReference type="ARBA" id="ARBA00022605"/>
    </source>
</evidence>
<keyword evidence="6 8" id="KW-0368">Histidine biosynthesis</keyword>
<dbReference type="AlphaFoldDB" id="A0A354M2I7"/>
<comment type="similarity">
    <text evidence="2 8">Belongs to the PHP hydrolase family. HisK subfamily.</text>
</comment>
<evidence type="ECO:0000256" key="1">
    <source>
        <dbReference type="ARBA" id="ARBA00004970"/>
    </source>
</evidence>
<dbReference type="CDD" id="cd12110">
    <property type="entry name" value="PHP_HisPPase_Hisj_like"/>
    <property type="match status" value="1"/>
</dbReference>
<organism evidence="10 11">
    <name type="scientific">Coprobacter fastidiosus</name>
    <dbReference type="NCBI Taxonomy" id="1099853"/>
    <lineage>
        <taxon>Bacteria</taxon>
        <taxon>Pseudomonadati</taxon>
        <taxon>Bacteroidota</taxon>
        <taxon>Bacteroidia</taxon>
        <taxon>Bacteroidales</taxon>
        <taxon>Barnesiellaceae</taxon>
        <taxon>Coprobacter</taxon>
    </lineage>
</organism>
<dbReference type="Gene3D" id="3.20.20.140">
    <property type="entry name" value="Metal-dependent hydrolases"/>
    <property type="match status" value="1"/>
</dbReference>
<dbReference type="GO" id="GO:0000105">
    <property type="term" value="P:L-histidine biosynthetic process"/>
    <property type="evidence" value="ECO:0007669"/>
    <property type="project" value="UniProtKB-UniRule"/>
</dbReference>
<gene>
    <name evidence="10" type="ORF">DDY73_06940</name>
</gene>
<dbReference type="Proteomes" id="UP000262954">
    <property type="component" value="Unassembled WGS sequence"/>
</dbReference>
<dbReference type="GO" id="GO:0004401">
    <property type="term" value="F:histidinol-phosphatase activity"/>
    <property type="evidence" value="ECO:0007669"/>
    <property type="project" value="UniProtKB-UniRule"/>
</dbReference>
<keyword evidence="5 8" id="KW-0378">Hydrolase</keyword>
<feature type="domain" description="PHP" evidence="9">
    <location>
        <begin position="7"/>
        <end position="207"/>
    </location>
</feature>
<dbReference type="Pfam" id="PF02811">
    <property type="entry name" value="PHP"/>
    <property type="match status" value="1"/>
</dbReference>
<dbReference type="SUPFAM" id="SSF89550">
    <property type="entry name" value="PHP domain-like"/>
    <property type="match status" value="1"/>
</dbReference>
<dbReference type="UniPathway" id="UPA00031">
    <property type="reaction ID" value="UER00013"/>
</dbReference>
<dbReference type="InterPro" id="IPR016195">
    <property type="entry name" value="Pol/histidinol_Pase-like"/>
</dbReference>
<evidence type="ECO:0000313" key="10">
    <source>
        <dbReference type="EMBL" id="HBJ08726.1"/>
    </source>
</evidence>
<dbReference type="EC" id="3.1.3.15" evidence="3 8"/>
<evidence type="ECO:0000256" key="5">
    <source>
        <dbReference type="ARBA" id="ARBA00022801"/>
    </source>
</evidence>
<accession>A0A354M2I7</accession>
<comment type="catalytic activity">
    <reaction evidence="7 8">
        <text>L-histidinol phosphate + H2O = L-histidinol + phosphate</text>
        <dbReference type="Rhea" id="RHEA:14465"/>
        <dbReference type="ChEBI" id="CHEBI:15377"/>
        <dbReference type="ChEBI" id="CHEBI:43474"/>
        <dbReference type="ChEBI" id="CHEBI:57699"/>
        <dbReference type="ChEBI" id="CHEBI:57980"/>
        <dbReference type="EC" id="3.1.3.15"/>
    </reaction>
</comment>
<evidence type="ECO:0000259" key="9">
    <source>
        <dbReference type="Pfam" id="PF02811"/>
    </source>
</evidence>
<dbReference type="PANTHER" id="PTHR21039:SF0">
    <property type="entry name" value="HISTIDINOL-PHOSPHATASE"/>
    <property type="match status" value="1"/>
</dbReference>
<dbReference type="InterPro" id="IPR004013">
    <property type="entry name" value="PHP_dom"/>
</dbReference>
<evidence type="ECO:0000313" key="11">
    <source>
        <dbReference type="Proteomes" id="UP000262954"/>
    </source>
</evidence>
<reference evidence="10 11" key="1">
    <citation type="journal article" date="2018" name="Nat. Biotechnol.">
        <title>A standardized bacterial taxonomy based on genome phylogeny substantially revises the tree of life.</title>
        <authorList>
            <person name="Parks D.H."/>
            <person name="Chuvochina M."/>
            <person name="Waite D.W."/>
            <person name="Rinke C."/>
            <person name="Skarshewski A."/>
            <person name="Chaumeil P.A."/>
            <person name="Hugenholtz P."/>
        </authorList>
    </citation>
    <scope>NUCLEOTIDE SEQUENCE [LARGE SCALE GENOMIC DNA]</scope>
    <source>
        <strain evidence="10">UBA11482</strain>
    </source>
</reference>
<name>A0A354M2I7_9BACT</name>